<sequence>MCWLGETKIRRPMCGHVRAMASAASGPTFRSATAQPVLRLPTLQPRLASCFPLSPRRLVKTPPTLPLSHASDDGPQRPLRAPPSRIYSDSHLVYVARIPALRSQESRGYNCLSDRVFHNLAHSSDLKRKTARNFSLYPNSANQASAIQGIEAFILLRASRYVCPAWTTMEQTPHS</sequence>
<gene>
    <name evidence="1" type="ORF">BV25DRAFT_1817867</name>
</gene>
<keyword evidence="2" id="KW-1185">Reference proteome</keyword>
<name>A0ACB8TKF4_9AGAM</name>
<evidence type="ECO:0000313" key="2">
    <source>
        <dbReference type="Proteomes" id="UP000814140"/>
    </source>
</evidence>
<proteinExistence type="predicted"/>
<reference evidence="1" key="2">
    <citation type="journal article" date="2022" name="New Phytol.">
        <title>Evolutionary transition to the ectomycorrhizal habit in the genomes of a hyperdiverse lineage of mushroom-forming fungi.</title>
        <authorList>
            <person name="Looney B."/>
            <person name="Miyauchi S."/>
            <person name="Morin E."/>
            <person name="Drula E."/>
            <person name="Courty P.E."/>
            <person name="Kohler A."/>
            <person name="Kuo A."/>
            <person name="LaButti K."/>
            <person name="Pangilinan J."/>
            <person name="Lipzen A."/>
            <person name="Riley R."/>
            <person name="Andreopoulos W."/>
            <person name="He G."/>
            <person name="Johnson J."/>
            <person name="Nolan M."/>
            <person name="Tritt A."/>
            <person name="Barry K.W."/>
            <person name="Grigoriev I.V."/>
            <person name="Nagy L.G."/>
            <person name="Hibbett D."/>
            <person name="Henrissat B."/>
            <person name="Matheny P.B."/>
            <person name="Labbe J."/>
            <person name="Martin F.M."/>
        </authorList>
    </citation>
    <scope>NUCLEOTIDE SEQUENCE</scope>
    <source>
        <strain evidence="1">HHB10654</strain>
    </source>
</reference>
<evidence type="ECO:0000313" key="1">
    <source>
        <dbReference type="EMBL" id="KAI0068943.1"/>
    </source>
</evidence>
<comment type="caution">
    <text evidence="1">The sequence shown here is derived from an EMBL/GenBank/DDBJ whole genome shotgun (WGS) entry which is preliminary data.</text>
</comment>
<organism evidence="1 2">
    <name type="scientific">Artomyces pyxidatus</name>
    <dbReference type="NCBI Taxonomy" id="48021"/>
    <lineage>
        <taxon>Eukaryota</taxon>
        <taxon>Fungi</taxon>
        <taxon>Dikarya</taxon>
        <taxon>Basidiomycota</taxon>
        <taxon>Agaricomycotina</taxon>
        <taxon>Agaricomycetes</taxon>
        <taxon>Russulales</taxon>
        <taxon>Auriscalpiaceae</taxon>
        <taxon>Artomyces</taxon>
    </lineage>
</organism>
<reference evidence="1" key="1">
    <citation type="submission" date="2021-03" db="EMBL/GenBank/DDBJ databases">
        <authorList>
            <consortium name="DOE Joint Genome Institute"/>
            <person name="Ahrendt S."/>
            <person name="Looney B.P."/>
            <person name="Miyauchi S."/>
            <person name="Morin E."/>
            <person name="Drula E."/>
            <person name="Courty P.E."/>
            <person name="Chicoki N."/>
            <person name="Fauchery L."/>
            <person name="Kohler A."/>
            <person name="Kuo A."/>
            <person name="Labutti K."/>
            <person name="Pangilinan J."/>
            <person name="Lipzen A."/>
            <person name="Riley R."/>
            <person name="Andreopoulos W."/>
            <person name="He G."/>
            <person name="Johnson J."/>
            <person name="Barry K.W."/>
            <person name="Grigoriev I.V."/>
            <person name="Nagy L."/>
            <person name="Hibbett D."/>
            <person name="Henrissat B."/>
            <person name="Matheny P.B."/>
            <person name="Labbe J."/>
            <person name="Martin F."/>
        </authorList>
    </citation>
    <scope>NUCLEOTIDE SEQUENCE</scope>
    <source>
        <strain evidence="1">HHB10654</strain>
    </source>
</reference>
<protein>
    <submittedName>
        <fullName evidence="1">Uncharacterized protein</fullName>
    </submittedName>
</protein>
<dbReference type="Proteomes" id="UP000814140">
    <property type="component" value="Unassembled WGS sequence"/>
</dbReference>
<dbReference type="EMBL" id="MU277187">
    <property type="protein sequence ID" value="KAI0068943.1"/>
    <property type="molecule type" value="Genomic_DNA"/>
</dbReference>
<accession>A0ACB8TKF4</accession>